<dbReference type="InterPro" id="IPR033900">
    <property type="entry name" value="Gram_neg_porin_domain"/>
</dbReference>
<dbReference type="InterPro" id="IPR023614">
    <property type="entry name" value="Porin_dom_sf"/>
</dbReference>
<sequence>MKLAKTLIGALTLTAGGAAFAQSSVTLYGLLDEGVNYTNNVQTARAGAPNGRTGASQWSMSSGVLQASRWGLRGNEDLGGGYKAIFVVESGFDVGTGKLQQGGTFFGRQSYVGLTSSTLGNVTLGRQYDSIVDSIGPMQAGSFAMGAFADHPGDIDNVADVVRINNSVKYTSPNLAGLTLTGLYSFGGAPGSFGRNSIYSLGGHYDIGSLSLAAGYLHINNPNQSFYGNTAAGSATANNLGSVTGVQTNPIYGGFASAGKEQIFSSAAQYTLGAFIVGLGYSNIRFQDLNDPASGNLALTNPFRYTGTAAFNNYNVYASYFITPVLQFGASYNYLRGGSVNGKDSAAYQTINTGIDYFLSKRTDVYIMGAVMRASGVDSTQQAAVPYFVTMTPSNISTQVLARVGIRHKF</sequence>
<keyword evidence="7" id="KW-0406">Ion transport</keyword>
<comment type="caution">
    <text evidence="13">The sequence shown here is derived from an EMBL/GenBank/DDBJ whole genome shotgun (WGS) entry which is preliminary data.</text>
</comment>
<evidence type="ECO:0000259" key="12">
    <source>
        <dbReference type="Pfam" id="PF13609"/>
    </source>
</evidence>
<protein>
    <submittedName>
        <fullName evidence="13">Outer membrane protein (Porin)</fullName>
    </submittedName>
</protein>
<keyword evidence="5" id="KW-0812">Transmembrane</keyword>
<dbReference type="Pfam" id="PF13609">
    <property type="entry name" value="Porin_4"/>
    <property type="match status" value="1"/>
</dbReference>
<evidence type="ECO:0000256" key="2">
    <source>
        <dbReference type="ARBA" id="ARBA00011233"/>
    </source>
</evidence>
<keyword evidence="14" id="KW-1185">Reference proteome</keyword>
<organism evidence="13 14">
    <name type="scientific">Caballeronia choica</name>
    <dbReference type="NCBI Taxonomy" id="326476"/>
    <lineage>
        <taxon>Bacteria</taxon>
        <taxon>Pseudomonadati</taxon>
        <taxon>Pseudomonadota</taxon>
        <taxon>Betaproteobacteria</taxon>
        <taxon>Burkholderiales</taxon>
        <taxon>Burkholderiaceae</taxon>
        <taxon>Caballeronia</taxon>
    </lineage>
</organism>
<dbReference type="EMBL" id="FCON02000035">
    <property type="protein sequence ID" value="SAL63988.1"/>
    <property type="molecule type" value="Genomic_DNA"/>
</dbReference>
<dbReference type="GO" id="GO:0015288">
    <property type="term" value="F:porin activity"/>
    <property type="evidence" value="ECO:0007669"/>
    <property type="project" value="UniProtKB-KW"/>
</dbReference>
<evidence type="ECO:0000256" key="4">
    <source>
        <dbReference type="ARBA" id="ARBA00022452"/>
    </source>
</evidence>
<comment type="subcellular location">
    <subcellularLocation>
        <location evidence="1">Cell outer membrane</location>
        <topology evidence="1">Multi-pass membrane protein</topology>
    </subcellularLocation>
</comment>
<dbReference type="PRINTS" id="PR00182">
    <property type="entry name" value="ECOLNEIPORIN"/>
</dbReference>
<dbReference type="Gene3D" id="2.40.160.10">
    <property type="entry name" value="Porin"/>
    <property type="match status" value="1"/>
</dbReference>
<dbReference type="Proteomes" id="UP000054770">
    <property type="component" value="Unassembled WGS sequence"/>
</dbReference>
<evidence type="ECO:0000256" key="8">
    <source>
        <dbReference type="ARBA" id="ARBA00023114"/>
    </source>
</evidence>
<keyword evidence="3" id="KW-0813">Transport</keyword>
<reference evidence="13" key="1">
    <citation type="submission" date="2016-01" db="EMBL/GenBank/DDBJ databases">
        <authorList>
            <person name="Peeters C."/>
        </authorList>
    </citation>
    <scope>NUCLEOTIDE SEQUENCE [LARGE SCALE GENOMIC DNA]</scope>
    <source>
        <strain evidence="13">LMG 22940</strain>
    </source>
</reference>
<comment type="subunit">
    <text evidence="2">Homotrimer.</text>
</comment>
<evidence type="ECO:0000256" key="9">
    <source>
        <dbReference type="ARBA" id="ARBA00023136"/>
    </source>
</evidence>
<dbReference type="AlphaFoldDB" id="A0A158J576"/>
<keyword evidence="8" id="KW-0626">Porin</keyword>
<feature type="chain" id="PRO_5011117982" evidence="11">
    <location>
        <begin position="22"/>
        <end position="410"/>
    </location>
</feature>
<dbReference type="InterPro" id="IPR001702">
    <property type="entry name" value="Porin_Gram-ve"/>
</dbReference>
<dbReference type="InterPro" id="IPR002299">
    <property type="entry name" value="Porin_Neis"/>
</dbReference>
<keyword evidence="10" id="KW-0998">Cell outer membrane</keyword>
<dbReference type="CDD" id="cd00342">
    <property type="entry name" value="gram_neg_porins"/>
    <property type="match status" value="1"/>
</dbReference>
<evidence type="ECO:0000256" key="11">
    <source>
        <dbReference type="SAM" id="SignalP"/>
    </source>
</evidence>
<evidence type="ECO:0000256" key="3">
    <source>
        <dbReference type="ARBA" id="ARBA00022448"/>
    </source>
</evidence>
<dbReference type="RefSeq" id="WP_235028385.1">
    <property type="nucleotide sequence ID" value="NZ_FCON02000035.1"/>
</dbReference>
<name>A0A158J576_9BURK</name>
<feature type="domain" description="Porin" evidence="12">
    <location>
        <begin position="10"/>
        <end position="374"/>
    </location>
</feature>
<proteinExistence type="predicted"/>
<evidence type="ECO:0000313" key="13">
    <source>
        <dbReference type="EMBL" id="SAL63988.1"/>
    </source>
</evidence>
<keyword evidence="9" id="KW-0472">Membrane</keyword>
<evidence type="ECO:0000256" key="1">
    <source>
        <dbReference type="ARBA" id="ARBA00004571"/>
    </source>
</evidence>
<evidence type="ECO:0000256" key="10">
    <source>
        <dbReference type="ARBA" id="ARBA00023237"/>
    </source>
</evidence>
<keyword evidence="4" id="KW-1134">Transmembrane beta strand</keyword>
<evidence type="ECO:0000313" key="14">
    <source>
        <dbReference type="Proteomes" id="UP000054770"/>
    </source>
</evidence>
<dbReference type="PANTHER" id="PTHR34501:SF9">
    <property type="entry name" value="MAJOR OUTER MEMBRANE PROTEIN P.IA"/>
    <property type="match status" value="1"/>
</dbReference>
<feature type="signal peptide" evidence="11">
    <location>
        <begin position="1"/>
        <end position="21"/>
    </location>
</feature>
<gene>
    <name evidence="13" type="ORF">AWB68_03459</name>
</gene>
<dbReference type="PANTHER" id="PTHR34501">
    <property type="entry name" value="PROTEIN YDDL-RELATED"/>
    <property type="match status" value="1"/>
</dbReference>
<dbReference type="GO" id="GO:0009279">
    <property type="term" value="C:cell outer membrane"/>
    <property type="evidence" value="ECO:0007669"/>
    <property type="project" value="UniProtKB-SubCell"/>
</dbReference>
<dbReference type="InterPro" id="IPR050298">
    <property type="entry name" value="Gram-neg_bact_OMP"/>
</dbReference>
<evidence type="ECO:0000256" key="6">
    <source>
        <dbReference type="ARBA" id="ARBA00022729"/>
    </source>
</evidence>
<evidence type="ECO:0000256" key="5">
    <source>
        <dbReference type="ARBA" id="ARBA00022692"/>
    </source>
</evidence>
<dbReference type="GO" id="GO:0046930">
    <property type="term" value="C:pore complex"/>
    <property type="evidence" value="ECO:0007669"/>
    <property type="project" value="UniProtKB-KW"/>
</dbReference>
<dbReference type="PRINTS" id="PR00184">
    <property type="entry name" value="NEISSPPORIN"/>
</dbReference>
<evidence type="ECO:0000256" key="7">
    <source>
        <dbReference type="ARBA" id="ARBA00023065"/>
    </source>
</evidence>
<accession>A0A158J576</accession>
<dbReference type="SUPFAM" id="SSF56935">
    <property type="entry name" value="Porins"/>
    <property type="match status" value="1"/>
</dbReference>
<keyword evidence="6 11" id="KW-0732">Signal</keyword>
<dbReference type="GO" id="GO:0034220">
    <property type="term" value="P:monoatomic ion transmembrane transport"/>
    <property type="evidence" value="ECO:0007669"/>
    <property type="project" value="InterPro"/>
</dbReference>